<name>A0A1S3K3M1_LINAN</name>
<organism evidence="1 2">
    <name type="scientific">Lingula anatina</name>
    <name type="common">Brachiopod</name>
    <name type="synonym">Lingula unguis</name>
    <dbReference type="NCBI Taxonomy" id="7574"/>
    <lineage>
        <taxon>Eukaryota</taxon>
        <taxon>Metazoa</taxon>
        <taxon>Spiralia</taxon>
        <taxon>Lophotrochozoa</taxon>
        <taxon>Brachiopoda</taxon>
        <taxon>Linguliformea</taxon>
        <taxon>Lingulata</taxon>
        <taxon>Lingulida</taxon>
        <taxon>Linguloidea</taxon>
        <taxon>Lingulidae</taxon>
        <taxon>Lingula</taxon>
    </lineage>
</organism>
<evidence type="ECO:0000313" key="2">
    <source>
        <dbReference type="RefSeq" id="XP_013417233.1"/>
    </source>
</evidence>
<dbReference type="OrthoDB" id="46913at2759"/>
<dbReference type="FunCoup" id="A0A1S3K3M1">
    <property type="interactions" value="1638"/>
</dbReference>
<protein>
    <submittedName>
        <fullName evidence="2">Uncharacterized protein LOC106178562 isoform X1</fullName>
    </submittedName>
</protein>
<dbReference type="STRING" id="7574.A0A1S3K3M1"/>
<dbReference type="Proteomes" id="UP000085678">
    <property type="component" value="Unplaced"/>
</dbReference>
<dbReference type="RefSeq" id="XP_013417233.1">
    <property type="nucleotide sequence ID" value="XM_013561779.2"/>
</dbReference>
<dbReference type="InParanoid" id="A0A1S3K3M1"/>
<dbReference type="GeneID" id="106178562"/>
<evidence type="ECO:0000313" key="1">
    <source>
        <dbReference type="Proteomes" id="UP000085678"/>
    </source>
</evidence>
<dbReference type="Gene3D" id="3.40.50.11980">
    <property type="match status" value="1"/>
</dbReference>
<proteinExistence type="predicted"/>
<dbReference type="KEGG" id="lak:106178562"/>
<gene>
    <name evidence="2" type="primary">LOC106178562</name>
</gene>
<accession>A0A1S3K3M1</accession>
<sequence length="574" mass="66210">MIKDRPRRSLGWNPDKKPGCKLSAMFRLKQALSSSVIGTVLKGCSLRPRKLDVHNIYEKITKVTCTRLIHSTGACKIKSDKTSSIEGICKDIIFPSQEDKALTVHEWKEKLNEIRTDEKILQVLENQRAMQHIQGTVHVIAGTICKNNQFTDGMASLVQYSRKHLESSQHFVLLQLYLSLLGRLGFKENQELIYELFDEYLALCAELKLPPQPYHKHVVEGLCATERWRDCLDILTKKDSCNSLVDMFSPLIIAAFSEEEYNIALKILSLYANSAHRRGGYAPPPDFFKRVLQLVQKLHRQRDKDNSSDRQAVKQSEMIVQGLLRKMHSHLWCLPESCLEEMKDWFEEMSQCPNCNQLIHRHPTYHKEYKELLPGVLTKIENLKSSNFSTDFCKFLDSIGPVDLVVDYLNIYGWGKPKVSMTELLHENYGFKNILFIVGVQMSIPIISRRIKVYQFQSRPKSEEDDLCVVYAAIKKRCPFLSKDRYVTHGDLEYSANGRLFHKWRFEHQLIYDDTQGPGYKIRPLCKVQPKPLMHAAHCHIPGISYAGVTSDDDMFPIKWLCLRKVDESGTSLE</sequence>
<dbReference type="AlphaFoldDB" id="A0A1S3K3M1"/>
<keyword evidence="1" id="KW-1185">Reference proteome</keyword>
<reference evidence="2" key="1">
    <citation type="submission" date="2025-08" db="UniProtKB">
        <authorList>
            <consortium name="RefSeq"/>
        </authorList>
    </citation>
    <scope>IDENTIFICATION</scope>
    <source>
        <tissue evidence="2">Gonads</tissue>
    </source>
</reference>